<dbReference type="EMBL" id="GL451627">
    <property type="protein sequence ID" value="EFN78867.1"/>
    <property type="molecule type" value="Genomic_DNA"/>
</dbReference>
<dbReference type="InterPro" id="IPR003256">
    <property type="entry name" value="Ribosomal_uL24"/>
</dbReference>
<dbReference type="PhylomeDB" id="E2BZG9"/>
<name>E2BZG9_HARSA</name>
<evidence type="ECO:0000259" key="7">
    <source>
        <dbReference type="SMART" id="SM00739"/>
    </source>
</evidence>
<dbReference type="OMA" id="DFEWRFT"/>
<dbReference type="GO" id="GO:1990904">
    <property type="term" value="C:ribonucleoprotein complex"/>
    <property type="evidence" value="ECO:0007669"/>
    <property type="project" value="UniProtKB-KW"/>
</dbReference>
<dbReference type="InterPro" id="IPR041988">
    <property type="entry name" value="Ribosomal_uL24_KOW"/>
</dbReference>
<gene>
    <name evidence="8" type="ORF">EAI_02275</name>
</gene>
<dbReference type="Pfam" id="PF00467">
    <property type="entry name" value="KOW"/>
    <property type="match status" value="1"/>
</dbReference>
<evidence type="ECO:0000256" key="1">
    <source>
        <dbReference type="ARBA" id="ARBA00010618"/>
    </source>
</evidence>
<dbReference type="InterPro" id="IPR005825">
    <property type="entry name" value="Ribosomal_uL24_CS"/>
</dbReference>
<dbReference type="NCBIfam" id="TIGR01079">
    <property type="entry name" value="rplX_bact"/>
    <property type="match status" value="1"/>
</dbReference>
<dbReference type="OrthoDB" id="359154at2759"/>
<evidence type="ECO:0000313" key="8">
    <source>
        <dbReference type="EMBL" id="EFN78867.1"/>
    </source>
</evidence>
<evidence type="ECO:0000313" key="9">
    <source>
        <dbReference type="Proteomes" id="UP000008237"/>
    </source>
</evidence>
<dbReference type="SMART" id="SM00739">
    <property type="entry name" value="KOW"/>
    <property type="match status" value="1"/>
</dbReference>
<dbReference type="KEGG" id="hst:105188262"/>
<keyword evidence="2 6" id="KW-0689">Ribosomal protein</keyword>
<protein>
    <recommendedName>
        <fullName evidence="4">Large ribosomal subunit protein uL24m</fullName>
    </recommendedName>
    <alternativeName>
        <fullName evidence="5">39S ribosomal protein L24, mitochondrial</fullName>
    </alternativeName>
</protein>
<sequence>MRLISSLLQRSRMGEWSNRYANLPESYIKRCMEKFLWKTPRGKPNYLPRSIGRKRFYFSIHRPWTIGFQHDNQSGQNLQFVHVEPIKNWSFFRGDRVEILVGKDKGKQGIVKEIYQERNWVIVEGLNTKLDHVLKKKDFPGLYMLKEQPLLVTTDVRLIDPLDMQGTSIEWRYTEDGRHVRVSLRSGKIIPIPASNEETKDYKHMKLYMNQPKDTVKEQVMQVTFKPVLKTFEMDIMENMGIKEDRVPKKYYWY</sequence>
<dbReference type="SUPFAM" id="SSF50104">
    <property type="entry name" value="Translation proteins SH3-like domain"/>
    <property type="match status" value="1"/>
</dbReference>
<evidence type="ECO:0000256" key="4">
    <source>
        <dbReference type="ARBA" id="ARBA00035283"/>
    </source>
</evidence>
<dbReference type="InterPro" id="IPR014722">
    <property type="entry name" value="Rib_uL2_dom2"/>
</dbReference>
<evidence type="ECO:0000256" key="5">
    <source>
        <dbReference type="ARBA" id="ARBA00035357"/>
    </source>
</evidence>
<accession>E2BZG9</accession>
<comment type="similarity">
    <text evidence="1 6">Belongs to the universal ribosomal protein uL24 family.</text>
</comment>
<dbReference type="FunCoup" id="E2BZG9">
    <property type="interactions" value="600"/>
</dbReference>
<evidence type="ECO:0000256" key="3">
    <source>
        <dbReference type="ARBA" id="ARBA00023274"/>
    </source>
</evidence>
<dbReference type="Pfam" id="PF17136">
    <property type="entry name" value="ribosomal_L24"/>
    <property type="match status" value="1"/>
</dbReference>
<organism evidence="9">
    <name type="scientific">Harpegnathos saltator</name>
    <name type="common">Jerdon's jumping ant</name>
    <dbReference type="NCBI Taxonomy" id="610380"/>
    <lineage>
        <taxon>Eukaryota</taxon>
        <taxon>Metazoa</taxon>
        <taxon>Ecdysozoa</taxon>
        <taxon>Arthropoda</taxon>
        <taxon>Hexapoda</taxon>
        <taxon>Insecta</taxon>
        <taxon>Pterygota</taxon>
        <taxon>Neoptera</taxon>
        <taxon>Endopterygota</taxon>
        <taxon>Hymenoptera</taxon>
        <taxon>Apocrita</taxon>
        <taxon>Aculeata</taxon>
        <taxon>Formicoidea</taxon>
        <taxon>Formicidae</taxon>
        <taxon>Ponerinae</taxon>
        <taxon>Ponerini</taxon>
        <taxon>Harpegnathos</taxon>
    </lineage>
</organism>
<dbReference type="AlphaFoldDB" id="E2BZG9"/>
<proteinExistence type="inferred from homology"/>
<evidence type="ECO:0000256" key="2">
    <source>
        <dbReference type="ARBA" id="ARBA00022980"/>
    </source>
</evidence>
<dbReference type="GO" id="GO:0003735">
    <property type="term" value="F:structural constituent of ribosome"/>
    <property type="evidence" value="ECO:0007669"/>
    <property type="project" value="InterPro"/>
</dbReference>
<dbReference type="InterPro" id="IPR057264">
    <property type="entry name" value="Ribosomal_uL24_C"/>
</dbReference>
<dbReference type="Gene3D" id="2.30.30.30">
    <property type="match status" value="1"/>
</dbReference>
<dbReference type="PROSITE" id="PS01108">
    <property type="entry name" value="RIBOSOMAL_L24"/>
    <property type="match status" value="1"/>
</dbReference>
<dbReference type="Proteomes" id="UP000008237">
    <property type="component" value="Unassembled WGS sequence"/>
</dbReference>
<reference evidence="8 9" key="1">
    <citation type="journal article" date="2010" name="Science">
        <title>Genomic comparison of the ants Camponotus floridanus and Harpegnathos saltator.</title>
        <authorList>
            <person name="Bonasio R."/>
            <person name="Zhang G."/>
            <person name="Ye C."/>
            <person name="Mutti N.S."/>
            <person name="Fang X."/>
            <person name="Qin N."/>
            <person name="Donahue G."/>
            <person name="Yang P."/>
            <person name="Li Q."/>
            <person name="Li C."/>
            <person name="Zhang P."/>
            <person name="Huang Z."/>
            <person name="Berger S.L."/>
            <person name="Reinberg D."/>
            <person name="Wang J."/>
            <person name="Liebig J."/>
        </authorList>
    </citation>
    <scope>NUCLEOTIDE SEQUENCE [LARGE SCALE GENOMIC DNA]</scope>
    <source>
        <strain evidence="8 9">R22 G/1</strain>
    </source>
</reference>
<feature type="domain" description="KOW" evidence="7">
    <location>
        <begin position="90"/>
        <end position="117"/>
    </location>
</feature>
<dbReference type="InParanoid" id="E2BZG9"/>
<keyword evidence="3 6" id="KW-0687">Ribonucleoprotein</keyword>
<dbReference type="CDD" id="cd06089">
    <property type="entry name" value="KOW_RPL26"/>
    <property type="match status" value="1"/>
</dbReference>
<dbReference type="InterPro" id="IPR005824">
    <property type="entry name" value="KOW"/>
</dbReference>
<dbReference type="InterPro" id="IPR008991">
    <property type="entry name" value="Translation_prot_SH3-like_sf"/>
</dbReference>
<dbReference type="GO" id="GO:0006412">
    <property type="term" value="P:translation"/>
    <property type="evidence" value="ECO:0007669"/>
    <property type="project" value="InterPro"/>
</dbReference>
<dbReference type="GO" id="GO:0005840">
    <property type="term" value="C:ribosome"/>
    <property type="evidence" value="ECO:0007669"/>
    <property type="project" value="UniProtKB-KW"/>
</dbReference>
<keyword evidence="9" id="KW-1185">Reference proteome</keyword>
<dbReference type="STRING" id="610380.E2BZG9"/>
<dbReference type="PANTHER" id="PTHR12903">
    <property type="entry name" value="MITOCHONDRIAL RIBOSOMAL PROTEIN L24"/>
    <property type="match status" value="1"/>
</dbReference>
<evidence type="ECO:0000256" key="6">
    <source>
        <dbReference type="RuleBase" id="RU003477"/>
    </source>
</evidence>
<dbReference type="GO" id="GO:0003723">
    <property type="term" value="F:RNA binding"/>
    <property type="evidence" value="ECO:0007669"/>
    <property type="project" value="InterPro"/>
</dbReference>